<dbReference type="VEuPathDB" id="FungiDB:MMYC01_203804"/>
<dbReference type="GO" id="GO:0006633">
    <property type="term" value="P:fatty acid biosynthetic process"/>
    <property type="evidence" value="ECO:0007669"/>
    <property type="project" value="InterPro"/>
</dbReference>
<feature type="domain" description="Ketosynthase family 3 (KS3)" evidence="11">
    <location>
        <begin position="1"/>
        <end position="420"/>
    </location>
</feature>
<dbReference type="SMART" id="SM00825">
    <property type="entry name" value="PKS_KS"/>
    <property type="match status" value="1"/>
</dbReference>
<dbReference type="GO" id="GO:0044550">
    <property type="term" value="P:secondary metabolite biosynthetic process"/>
    <property type="evidence" value="ECO:0007669"/>
    <property type="project" value="TreeGrafter"/>
</dbReference>
<feature type="domain" description="Carrier" evidence="10">
    <location>
        <begin position="2500"/>
        <end position="2577"/>
    </location>
</feature>
<feature type="domain" description="PKS/mFAS DH" evidence="12">
    <location>
        <begin position="945"/>
        <end position="1266"/>
    </location>
</feature>
<reference evidence="13 14" key="1">
    <citation type="journal article" date="2016" name="Genome Announc.">
        <title>Genome Sequence of Madurella mycetomatis mm55, Isolated from a Human Mycetoma Case in Sudan.</title>
        <authorList>
            <person name="Smit S."/>
            <person name="Derks M.F."/>
            <person name="Bervoets S."/>
            <person name="Fahal A."/>
            <person name="van Leeuwen W."/>
            <person name="van Belkum A."/>
            <person name="van de Sande W.W."/>
        </authorList>
    </citation>
    <scope>NUCLEOTIDE SEQUENCE [LARGE SCALE GENOMIC DNA]</scope>
    <source>
        <strain evidence="14">mm55</strain>
    </source>
</reference>
<dbReference type="GO" id="GO:0031177">
    <property type="term" value="F:phosphopantetheine binding"/>
    <property type="evidence" value="ECO:0007669"/>
    <property type="project" value="InterPro"/>
</dbReference>
<dbReference type="PROSITE" id="PS00606">
    <property type="entry name" value="KS3_1"/>
    <property type="match status" value="1"/>
</dbReference>
<evidence type="ECO:0000313" key="14">
    <source>
        <dbReference type="Proteomes" id="UP000078237"/>
    </source>
</evidence>
<dbReference type="SUPFAM" id="SSF51735">
    <property type="entry name" value="NAD(P)-binding Rossmann-fold domains"/>
    <property type="match status" value="2"/>
</dbReference>
<dbReference type="InterPro" id="IPR042104">
    <property type="entry name" value="PKS_dehydratase_sf"/>
</dbReference>
<keyword evidence="7" id="KW-0012">Acyltransferase</keyword>
<dbReference type="STRING" id="100816.A0A175W8T2"/>
<dbReference type="Proteomes" id="UP000078237">
    <property type="component" value="Unassembled WGS sequence"/>
</dbReference>
<dbReference type="InterPro" id="IPR049900">
    <property type="entry name" value="PKS_mFAS_DH"/>
</dbReference>
<dbReference type="SMART" id="SM00822">
    <property type="entry name" value="PKS_KR"/>
    <property type="match status" value="1"/>
</dbReference>
<feature type="active site" description="Proton acceptor; for dehydratase activity" evidence="8">
    <location>
        <position position="977"/>
    </location>
</feature>
<evidence type="ECO:0000313" key="13">
    <source>
        <dbReference type="EMBL" id="KXX79710.1"/>
    </source>
</evidence>
<evidence type="ECO:0000256" key="8">
    <source>
        <dbReference type="PROSITE-ProRule" id="PRU01363"/>
    </source>
</evidence>
<evidence type="ECO:0000256" key="9">
    <source>
        <dbReference type="SAM" id="MobiDB-lite"/>
    </source>
</evidence>
<evidence type="ECO:0000256" key="1">
    <source>
        <dbReference type="ARBA" id="ARBA00022450"/>
    </source>
</evidence>
<keyword evidence="1" id="KW-0596">Phosphopantetheine</keyword>
<evidence type="ECO:0000256" key="7">
    <source>
        <dbReference type="ARBA" id="ARBA00023315"/>
    </source>
</evidence>
<dbReference type="Pfam" id="PF14765">
    <property type="entry name" value="PS-DH"/>
    <property type="match status" value="1"/>
</dbReference>
<evidence type="ECO:0000256" key="6">
    <source>
        <dbReference type="ARBA" id="ARBA00023268"/>
    </source>
</evidence>
<dbReference type="Gene3D" id="1.10.1200.10">
    <property type="entry name" value="ACP-like"/>
    <property type="match status" value="1"/>
</dbReference>
<dbReference type="InterPro" id="IPR014031">
    <property type="entry name" value="Ketoacyl_synth_C"/>
</dbReference>
<dbReference type="PROSITE" id="PS50075">
    <property type="entry name" value="CARRIER"/>
    <property type="match status" value="1"/>
</dbReference>
<dbReference type="FunFam" id="3.40.50.720:FF:000209">
    <property type="entry name" value="Polyketide synthase Pks12"/>
    <property type="match status" value="1"/>
</dbReference>
<dbReference type="Pfam" id="PF21089">
    <property type="entry name" value="PKS_DH_N"/>
    <property type="match status" value="1"/>
</dbReference>
<dbReference type="GO" id="GO:0004312">
    <property type="term" value="F:fatty acid synthase activity"/>
    <property type="evidence" value="ECO:0007669"/>
    <property type="project" value="TreeGrafter"/>
</dbReference>
<dbReference type="InterPro" id="IPR032821">
    <property type="entry name" value="PKS_assoc"/>
</dbReference>
<dbReference type="EMBL" id="LCTW02000079">
    <property type="protein sequence ID" value="KXX79710.1"/>
    <property type="molecule type" value="Genomic_DNA"/>
</dbReference>
<dbReference type="InterPro" id="IPR014030">
    <property type="entry name" value="Ketoacyl_synth_N"/>
</dbReference>
<dbReference type="SMART" id="SM00823">
    <property type="entry name" value="PKS_PP"/>
    <property type="match status" value="1"/>
</dbReference>
<dbReference type="SMART" id="SM00827">
    <property type="entry name" value="PKS_AT"/>
    <property type="match status" value="1"/>
</dbReference>
<dbReference type="InterPro" id="IPR011032">
    <property type="entry name" value="GroES-like_sf"/>
</dbReference>
<evidence type="ECO:0000256" key="2">
    <source>
        <dbReference type="ARBA" id="ARBA00022553"/>
    </source>
</evidence>
<dbReference type="Pfam" id="PF08242">
    <property type="entry name" value="Methyltransf_12"/>
    <property type="match status" value="1"/>
</dbReference>
<dbReference type="Gene3D" id="3.40.366.10">
    <property type="entry name" value="Malonyl-Coenzyme A Acyl Carrier Protein, domain 2"/>
    <property type="match status" value="1"/>
</dbReference>
<dbReference type="OrthoDB" id="329835at2759"/>
<keyword evidence="2" id="KW-0597">Phosphoprotein</keyword>
<feature type="region of interest" description="N-terminal hotdog fold" evidence="8">
    <location>
        <begin position="945"/>
        <end position="1086"/>
    </location>
</feature>
<evidence type="ECO:0000256" key="4">
    <source>
        <dbReference type="ARBA" id="ARBA00022857"/>
    </source>
</evidence>
<feature type="region of interest" description="Disordered" evidence="9">
    <location>
        <begin position="457"/>
        <end position="477"/>
    </location>
</feature>
<dbReference type="Pfam" id="PF08659">
    <property type="entry name" value="KR"/>
    <property type="match status" value="1"/>
</dbReference>
<keyword evidence="4" id="KW-0521">NADP</keyword>
<dbReference type="InterPro" id="IPR050091">
    <property type="entry name" value="PKS_NRPS_Biosynth_Enz"/>
</dbReference>
<dbReference type="SUPFAM" id="SSF53901">
    <property type="entry name" value="Thiolase-like"/>
    <property type="match status" value="1"/>
</dbReference>
<dbReference type="SUPFAM" id="SSF53335">
    <property type="entry name" value="S-adenosyl-L-methionine-dependent methyltransferases"/>
    <property type="match status" value="1"/>
</dbReference>
<gene>
    <name evidence="13" type="ORF">MMYC01_203804</name>
</gene>
<dbReference type="SUPFAM" id="SSF55048">
    <property type="entry name" value="Probable ACP-binding domain of malonyl-CoA ACP transacylase"/>
    <property type="match status" value="1"/>
</dbReference>
<dbReference type="AlphaFoldDB" id="A0A175W8T2"/>
<dbReference type="Gene3D" id="3.40.50.720">
    <property type="entry name" value="NAD(P)-binding Rossmann-like Domain"/>
    <property type="match status" value="1"/>
</dbReference>
<proteinExistence type="predicted"/>
<dbReference type="GO" id="GO:0004315">
    <property type="term" value="F:3-oxoacyl-[acyl-carrier-protein] synthase activity"/>
    <property type="evidence" value="ECO:0007669"/>
    <property type="project" value="InterPro"/>
</dbReference>
<dbReference type="InterPro" id="IPR049552">
    <property type="entry name" value="PKS_DH_N"/>
</dbReference>
<dbReference type="SMART" id="SM00826">
    <property type="entry name" value="PKS_DH"/>
    <property type="match status" value="1"/>
</dbReference>
<dbReference type="PROSITE" id="PS52004">
    <property type="entry name" value="KS3_2"/>
    <property type="match status" value="1"/>
</dbReference>
<dbReference type="InterPro" id="IPR018201">
    <property type="entry name" value="Ketoacyl_synth_AS"/>
</dbReference>
<dbReference type="InterPro" id="IPR016039">
    <property type="entry name" value="Thiolase-like"/>
</dbReference>
<dbReference type="SUPFAM" id="SSF52151">
    <property type="entry name" value="FabD/lysophospholipase-like"/>
    <property type="match status" value="1"/>
</dbReference>
<dbReference type="Pfam" id="PF13602">
    <property type="entry name" value="ADH_zinc_N_2"/>
    <property type="match status" value="1"/>
</dbReference>
<dbReference type="InterPro" id="IPR016035">
    <property type="entry name" value="Acyl_Trfase/lysoPLipase"/>
</dbReference>
<keyword evidence="3" id="KW-0808">Transferase</keyword>
<protein>
    <submittedName>
        <fullName evidence="13">Lovastatin diketide synthase LovF</fullName>
    </submittedName>
</protein>
<dbReference type="CDD" id="cd05195">
    <property type="entry name" value="enoyl_red"/>
    <property type="match status" value="1"/>
</dbReference>
<accession>A0A175W8T2</accession>
<dbReference type="InterPro" id="IPR020843">
    <property type="entry name" value="ER"/>
</dbReference>
<dbReference type="GO" id="GO:1901336">
    <property type="term" value="P:lactone biosynthetic process"/>
    <property type="evidence" value="ECO:0007669"/>
    <property type="project" value="UniProtKB-ARBA"/>
</dbReference>
<dbReference type="GO" id="GO:0016491">
    <property type="term" value="F:oxidoreductase activity"/>
    <property type="evidence" value="ECO:0007669"/>
    <property type="project" value="UniProtKB-KW"/>
</dbReference>
<dbReference type="InterPro" id="IPR020807">
    <property type="entry name" value="PKS_DH"/>
</dbReference>
<organism evidence="13 14">
    <name type="scientific">Madurella mycetomatis</name>
    <dbReference type="NCBI Taxonomy" id="100816"/>
    <lineage>
        <taxon>Eukaryota</taxon>
        <taxon>Fungi</taxon>
        <taxon>Dikarya</taxon>
        <taxon>Ascomycota</taxon>
        <taxon>Pezizomycotina</taxon>
        <taxon>Sordariomycetes</taxon>
        <taxon>Sordariomycetidae</taxon>
        <taxon>Sordariales</taxon>
        <taxon>Sordariales incertae sedis</taxon>
        <taxon>Madurella</taxon>
    </lineage>
</organism>
<feature type="active site" description="Proton donor; for dehydratase activity" evidence="8">
    <location>
        <position position="1177"/>
    </location>
</feature>
<dbReference type="Gene3D" id="3.40.47.10">
    <property type="match status" value="1"/>
</dbReference>
<comment type="caution">
    <text evidence="13">The sequence shown here is derived from an EMBL/GenBank/DDBJ whole genome shotgun (WGS) entry which is preliminary data.</text>
</comment>
<dbReference type="Gene3D" id="3.90.180.10">
    <property type="entry name" value="Medium-chain alcohol dehydrogenases, catalytic domain"/>
    <property type="match status" value="1"/>
</dbReference>
<dbReference type="InterPro" id="IPR057326">
    <property type="entry name" value="KR_dom"/>
</dbReference>
<feature type="region of interest" description="C-terminal hotdog fold" evidence="8">
    <location>
        <begin position="1117"/>
        <end position="1266"/>
    </location>
</feature>
<dbReference type="CDD" id="cd00833">
    <property type="entry name" value="PKS"/>
    <property type="match status" value="1"/>
</dbReference>
<dbReference type="Gene3D" id="3.10.129.110">
    <property type="entry name" value="Polyketide synthase dehydratase"/>
    <property type="match status" value="1"/>
</dbReference>
<dbReference type="InterPro" id="IPR013968">
    <property type="entry name" value="PKS_KR"/>
</dbReference>
<dbReference type="InterPro" id="IPR049551">
    <property type="entry name" value="PKS_DH_C"/>
</dbReference>
<dbReference type="InterPro" id="IPR009081">
    <property type="entry name" value="PP-bd_ACP"/>
</dbReference>
<dbReference type="Pfam" id="PF00109">
    <property type="entry name" value="ketoacyl-synt"/>
    <property type="match status" value="1"/>
</dbReference>
<dbReference type="CDD" id="cd02440">
    <property type="entry name" value="AdoMet_MTases"/>
    <property type="match status" value="1"/>
</dbReference>
<dbReference type="InterPro" id="IPR013217">
    <property type="entry name" value="Methyltransf_12"/>
</dbReference>
<dbReference type="Gene3D" id="3.40.50.150">
    <property type="entry name" value="Vaccinia Virus protein VP39"/>
    <property type="match status" value="1"/>
</dbReference>
<dbReference type="Pfam" id="PF02801">
    <property type="entry name" value="Ketoacyl-synt_C"/>
    <property type="match status" value="1"/>
</dbReference>
<keyword evidence="6" id="KW-0511">Multifunctional enzyme</keyword>
<evidence type="ECO:0000256" key="5">
    <source>
        <dbReference type="ARBA" id="ARBA00023002"/>
    </source>
</evidence>
<dbReference type="InterPro" id="IPR016036">
    <property type="entry name" value="Malonyl_transacylase_ACP-bd"/>
</dbReference>
<dbReference type="InterPro" id="IPR036291">
    <property type="entry name" value="NAD(P)-bd_dom_sf"/>
</dbReference>
<dbReference type="Pfam" id="PF00550">
    <property type="entry name" value="PP-binding"/>
    <property type="match status" value="1"/>
</dbReference>
<keyword evidence="5" id="KW-0560">Oxidoreductase</keyword>
<name>A0A175W8T2_9PEZI</name>
<evidence type="ECO:0000259" key="12">
    <source>
        <dbReference type="PROSITE" id="PS52019"/>
    </source>
</evidence>
<evidence type="ECO:0000259" key="10">
    <source>
        <dbReference type="PROSITE" id="PS50075"/>
    </source>
</evidence>
<dbReference type="SMART" id="SM00829">
    <property type="entry name" value="PKS_ER"/>
    <property type="match status" value="1"/>
</dbReference>
<dbReference type="InterPro" id="IPR014043">
    <property type="entry name" value="Acyl_transferase_dom"/>
</dbReference>
<dbReference type="PANTHER" id="PTHR43775">
    <property type="entry name" value="FATTY ACID SYNTHASE"/>
    <property type="match status" value="1"/>
</dbReference>
<dbReference type="InterPro" id="IPR001227">
    <property type="entry name" value="Ac_transferase_dom_sf"/>
</dbReference>
<dbReference type="InterPro" id="IPR020806">
    <property type="entry name" value="PKS_PP-bd"/>
</dbReference>
<dbReference type="Gene3D" id="3.30.70.3290">
    <property type="match status" value="1"/>
</dbReference>
<evidence type="ECO:0000256" key="3">
    <source>
        <dbReference type="ARBA" id="ARBA00022679"/>
    </source>
</evidence>
<dbReference type="Pfam" id="PF00698">
    <property type="entry name" value="Acyl_transf_1"/>
    <property type="match status" value="1"/>
</dbReference>
<evidence type="ECO:0000259" key="11">
    <source>
        <dbReference type="PROSITE" id="PS52004"/>
    </source>
</evidence>
<dbReference type="InterPro" id="IPR036736">
    <property type="entry name" value="ACP-like_sf"/>
</dbReference>
<dbReference type="InterPro" id="IPR029063">
    <property type="entry name" value="SAM-dependent_MTases_sf"/>
</dbReference>
<dbReference type="PANTHER" id="PTHR43775:SF29">
    <property type="entry name" value="ASPERFURANONE POLYKETIDE SYNTHASE AFOG-RELATED"/>
    <property type="match status" value="1"/>
</dbReference>
<sequence length="2581" mass="280970">MEPIAIIGMAFRMPQDATDESSFWEMLQEGRNVSTDWPETRIPHDSFQDEGLYARGAHFLKEDPGLFDAPFFSLTAKEAAAMDPQQRLALEVAYHAFENAGIPVHSLRGSRTAVFGATMSDDYNRFMSKDVDTAPAQGVTGIQPAILPNRISWYFDLRGPSAHVDTACSSSMTALDMACRSMQSGDATAALVIGSNLLLSPEPSIFLAQGKFLSPDSKCYSFDARANGYARGEGVVALIVKPVSDALRDGDIIRAVIRGVSSNQDGRTPTLTQPSSDSQEALIRHVYAQAGLGFEDTRYFEAHGTGTAVGDPIEMLAIGSVFRAHRSPEEPLYVGSVKANIGHLEGASGCAGIVKCILALENGVIPPNALFENMNPDIDADFYNVQVPTERIPWPSSGIRRVSVNSFGYGGTNSHVILDDALHYLQSCGLRGYHHVSTTPVLDNDGASATSAVIVNGATRSTTDSDDDDSGTSSPAPRLLVWSAADAGAVRRMTEAYDDYYRSHIAGHGFKLGQLAYTLAARRSIMPWRAFAVVDAHDAPSSPLVQGEPIRTPTDDASIAFVFTGQGAQYAGMGLELLHYPVFRESIAKSDDILASQGCGWSILDQLRREDGSINRPELSQPLCTVLQIALVELLRSAGVMPAAVVGHSSGEIAAAYAAGALSHESACKVAYFRGLVADRLRAETAVPGAMLAASVSETDARARLEELCLQGTVHIACINSPTSVTLSGPLETIDTLKEWFDEQGTFAQKLNTGVAYHSPAMHAVAAEYLALMGHLEADHRRSRGRAIPMISSVTGHVAAPKLLAMPQYWVDNLVSTVRFSEAVQLLASGKPEVMLPLGSGAITDLVEVGPHAALRRPVKDSVPKSLLYHAALERKKSPLRTMLALLGTLFCRGHPVSVLAANQQAQGHLPFLVDCPPYPFDHSKRYWSESRLSKDYRLRRSSPGYMLGRRAHDWNAMRPRWRNWLSVEKMPWLAHHVVTNTTICPGTGMVVSAIEAVRQMATESTSANNNTRAISGFLLKDAQFLAPIPVGNTAQNPTETVLHLRRVQFATEKETNWHEVTIFVHRDDRWTECFRANMQVQYQEAEAAGQVDGGRENRIEAERVRQLVERAMMECAAEIDTRAFYDFCEEHGIRYGETFRRLQGISWDGARTSAAHIDLTHDKRVGDSPVHPAVLDAAVHLVIAQVSKGLDEHIPTLVPQRLSSAWISAKVWSEATSSLRLASVLHRDRNGPNLQSSFYALGDDGLPLCTAENLTMAEVSRPNNGEGGDGRSNIPLLYGLVWKPQLSSLSVESLRRLLDASALPVDESHMVRCHPKAENAMRLAARNALRGLTEADLDRAPAYVRRYAAALINHYGTARPGEKQNVSDEELEFLLRECETENPEFAVYPAIGRALPSILRGEADPLDIMFKNDEIGAQSLYNYLAAQQFRDGRFGTLLGLATHEKPGLKILEVGAGIGSMSRCILAELQKFEKETGQSRFASYTYTDISPAFFEAASGQYPDLVSQGRLLLKTLDLERDPAEQGYDLGSYDLVVAGLVLHATSNLTVTLNRIRSLLKPGGRIAFQEVVWTDSATANVTFGSLEGWWLGTEESRRYTPLLDEGCWDELLRRTGFSGTDLVLRDYQSDVCHICSVIVSKAIELPPPPSEHAVAQREPHPKLVLLTDQDSPAQHALALRITEQYPVASVTTFNIIEQESWIPPTDVVVVSLLELNRSRLAALSETDFKTLQKLAQRVQHMLWVSSPPAQASAADAAAEAYASIGVGLLRSIMSEEPSKHFVSLVIESAGEASEAQLVSAVTESCFNNLYQPACAELDFIVRDGNLMVSRVVKEIELEQERLARVVPQLRNEPWAPGPPLALQVGTPGMLDTMRFIEDTACYEELGPEEVEIEAIAWPISFRDVFVALGRLGMEGLGIECAGIVTRVGSALHPGHPHYVEPGARVVMVAPGCLRSHPRAAAVRVARIADGLSFEDAVAAINPGMTAYHSLINVARLQAGDKVLIHSGAGSTGQMAIGIAQMLGAEVFTTVGFDDKKQLIMDKYGIPEDHIFYSRNTSFAKGVMRVTDGYGVDVVLNSLAGEGLRASWECIAQFGRFVEIGKADIGANASLPMASFAKNSMFAAVDLHHIAQAESRLTRQLLLKVLELVTQDKLSKPTPLHIYPVSDVEKAFRYMQSGTNTGRIILTKSPDDIVPRFLTQQSTWQFDSNASYLVAGGFGGIGRAILCWMAGKGAKNLIVPSRSGPSSKAAQKVVQELASRGVRVETPRCDVASVDELSAVLRHCAATMPPVKGCINAAMVLQDSVFENMTHGQWSLTIKTKVNSSWNLHQLLPKDMDFFILLSSLCGVYGAAGQANYSAGCTFQDALARCRAASGYKGSVALDLGWMRTIGIIAETEKYRRNRQNAGNMAKIENEDLFALLDHYCDPAVSSRVHPIDKSQLLVGLVTQEHYHAANETPIQMLSRPMFSGFDGPHLWRSYAPDAAPGGGQQETAMLFRQATTANDRAAIVVRALSVKLAQAMGVAAEEVDPRRSLSDYGTDSLMAVELRNWIRRDFGATVAVFEIMGGATIASVGELVVAKVEDVL</sequence>
<dbReference type="SUPFAM" id="SSF47336">
    <property type="entry name" value="ACP-like"/>
    <property type="match status" value="1"/>
</dbReference>
<keyword evidence="14" id="KW-1185">Reference proteome</keyword>
<dbReference type="SUPFAM" id="SSF50129">
    <property type="entry name" value="GroES-like"/>
    <property type="match status" value="1"/>
</dbReference>
<dbReference type="PROSITE" id="PS52019">
    <property type="entry name" value="PKS_MFAS_DH"/>
    <property type="match status" value="1"/>
</dbReference>
<dbReference type="InterPro" id="IPR020841">
    <property type="entry name" value="PKS_Beta-ketoAc_synthase_dom"/>
</dbReference>
<dbReference type="Pfam" id="PF16197">
    <property type="entry name" value="KAsynt_C_assoc"/>
    <property type="match status" value="1"/>
</dbReference>